<dbReference type="GO" id="GO:0005886">
    <property type="term" value="C:plasma membrane"/>
    <property type="evidence" value="ECO:0007669"/>
    <property type="project" value="UniProtKB-SubCell"/>
</dbReference>
<evidence type="ECO:0000256" key="4">
    <source>
        <dbReference type="ARBA" id="ARBA00022692"/>
    </source>
</evidence>
<dbReference type="GO" id="GO:0009103">
    <property type="term" value="P:lipopolysaccharide biosynthetic process"/>
    <property type="evidence" value="ECO:0007669"/>
    <property type="project" value="TreeGrafter"/>
</dbReference>
<dbReference type="InterPro" id="IPR000715">
    <property type="entry name" value="Glycosyl_transferase_4"/>
</dbReference>
<dbReference type="GO" id="GO:0071555">
    <property type="term" value="P:cell wall organization"/>
    <property type="evidence" value="ECO:0007669"/>
    <property type="project" value="TreeGrafter"/>
</dbReference>
<evidence type="ECO:0000256" key="8">
    <source>
        <dbReference type="SAM" id="Phobius"/>
    </source>
</evidence>
<dbReference type="GO" id="GO:0016780">
    <property type="term" value="F:phosphotransferase activity, for other substituted phosphate groups"/>
    <property type="evidence" value="ECO:0007669"/>
    <property type="project" value="InterPro"/>
</dbReference>
<gene>
    <name evidence="9" type="ORF">C7381_103198</name>
</gene>
<proteinExistence type="predicted"/>
<keyword evidence="3 9" id="KW-0808">Transferase</keyword>
<keyword evidence="4 8" id="KW-0812">Transmembrane</keyword>
<feature type="binding site" evidence="7">
    <location>
        <position position="209"/>
    </location>
    <ligand>
        <name>Mg(2+)</name>
        <dbReference type="ChEBI" id="CHEBI:18420"/>
    </ligand>
</feature>
<feature type="transmembrane region" description="Helical" evidence="8">
    <location>
        <begin position="180"/>
        <end position="198"/>
    </location>
</feature>
<keyword evidence="7" id="KW-0479">Metal-binding</keyword>
<accession>A0A2U1E4T3</accession>
<comment type="subcellular location">
    <subcellularLocation>
        <location evidence="1">Cell membrane</location>
        <topology evidence="1">Multi-pass membrane protein</topology>
    </subcellularLocation>
</comment>
<dbReference type="InterPro" id="IPR018480">
    <property type="entry name" value="PNAcMuramoyl-5peptid_Trfase_CS"/>
</dbReference>
<protein>
    <submittedName>
        <fullName evidence="9">UDP-GlcNAc:undecaprenyl-phosphate GlcNAc-1-phosphate transferase</fullName>
    </submittedName>
</protein>
<comment type="cofactor">
    <cofactor evidence="7">
        <name>Mg(2+)</name>
        <dbReference type="ChEBI" id="CHEBI:18420"/>
    </cofactor>
</comment>
<name>A0A2U1E4T3_9FIRM</name>
<evidence type="ECO:0000256" key="1">
    <source>
        <dbReference type="ARBA" id="ARBA00004651"/>
    </source>
</evidence>
<dbReference type="EMBL" id="QEKV01000003">
    <property type="protein sequence ID" value="PVY94958.1"/>
    <property type="molecule type" value="Genomic_DNA"/>
</dbReference>
<dbReference type="Proteomes" id="UP000245793">
    <property type="component" value="Unassembled WGS sequence"/>
</dbReference>
<evidence type="ECO:0000313" key="10">
    <source>
        <dbReference type="Proteomes" id="UP000245793"/>
    </source>
</evidence>
<dbReference type="PANTHER" id="PTHR22926:SF3">
    <property type="entry name" value="UNDECAPRENYL-PHOSPHATE ALPHA-N-ACETYLGLUCOSAMINYL 1-PHOSPHATE TRANSFERASE"/>
    <property type="match status" value="1"/>
</dbReference>
<dbReference type="Pfam" id="PF00953">
    <property type="entry name" value="Glycos_transf_4"/>
    <property type="match status" value="1"/>
</dbReference>
<feature type="transmembrane region" description="Helical" evidence="8">
    <location>
        <begin position="234"/>
        <end position="255"/>
    </location>
</feature>
<comment type="caution">
    <text evidence="9">The sequence shown here is derived from an EMBL/GenBank/DDBJ whole genome shotgun (WGS) entry which is preliminary data.</text>
</comment>
<feature type="transmembrane region" description="Helical" evidence="8">
    <location>
        <begin position="310"/>
        <end position="333"/>
    </location>
</feature>
<evidence type="ECO:0000256" key="3">
    <source>
        <dbReference type="ARBA" id="ARBA00022679"/>
    </source>
</evidence>
<feature type="binding site" evidence="7">
    <location>
        <position position="151"/>
    </location>
    <ligand>
        <name>Mg(2+)</name>
        <dbReference type="ChEBI" id="CHEBI:18420"/>
    </ligand>
</feature>
<keyword evidence="2" id="KW-1003">Cell membrane</keyword>
<sequence>MNVFYIFMVAFCISFALTPINIYISKKYGFIDIPKDNRRMHKDAVATIGGLGIFIAFLVTILLFVDLSPKLIAILIGSAILVVTGMVDDKIDIKPKVKLILQITAAIIVVAAGVKITHITNPFRPQDTISLGIVGPILSVIWIVGVSNALNFIDGMDGLCAGLSTISALTFYFSSEKIGFVPTLSLAIAGSTLGFLPYNFNPAKIFMGDTGALSIGFILACLSVEGVMKSVTTMTLIVPVLILALPVFDTLFAIFRRAINGKKIMMADKGHLHHRLVQSGYTVKQAVLIMYGLSITCSLMGLLISKVPPAFGMVLSALTIIMIVVLATIFGLFRKDGKNNEDKINEGE</sequence>
<dbReference type="RefSeq" id="WP_034546416.1">
    <property type="nucleotide sequence ID" value="NZ_CAUPJO010000001.1"/>
</dbReference>
<dbReference type="AlphaFoldDB" id="A0A2U1E4T3"/>
<keyword evidence="7" id="KW-0460">Magnesium</keyword>
<reference evidence="9 10" key="1">
    <citation type="submission" date="2018-04" db="EMBL/GenBank/DDBJ databases">
        <title>Genomic Encyclopedia of Type Strains, Phase IV (KMG-IV): sequencing the most valuable type-strain genomes for metagenomic binning, comparative biology and taxonomic classification.</title>
        <authorList>
            <person name="Goeker M."/>
        </authorList>
    </citation>
    <scope>NUCLEOTIDE SEQUENCE [LARGE SCALE GENOMIC DNA]</scope>
    <source>
        <strain evidence="9 10">DSM 20705</strain>
    </source>
</reference>
<dbReference type="GO" id="GO:0044038">
    <property type="term" value="P:cell wall macromolecule biosynthetic process"/>
    <property type="evidence" value="ECO:0007669"/>
    <property type="project" value="TreeGrafter"/>
</dbReference>
<feature type="transmembrane region" description="Helical" evidence="8">
    <location>
        <begin position="129"/>
        <end position="150"/>
    </location>
</feature>
<dbReference type="PROSITE" id="PS01348">
    <property type="entry name" value="MRAY_2"/>
    <property type="match status" value="1"/>
</dbReference>
<evidence type="ECO:0000256" key="6">
    <source>
        <dbReference type="ARBA" id="ARBA00023136"/>
    </source>
</evidence>
<feature type="transmembrane region" description="Helical" evidence="8">
    <location>
        <begin position="286"/>
        <end position="304"/>
    </location>
</feature>
<dbReference type="GO" id="GO:0046872">
    <property type="term" value="F:metal ion binding"/>
    <property type="evidence" value="ECO:0007669"/>
    <property type="project" value="UniProtKB-KW"/>
</dbReference>
<dbReference type="PANTHER" id="PTHR22926">
    <property type="entry name" value="PHOSPHO-N-ACETYLMURAMOYL-PENTAPEPTIDE-TRANSFERASE"/>
    <property type="match status" value="1"/>
</dbReference>
<organism evidence="9 10">
    <name type="scientific">Ezakiella coagulans</name>
    <dbReference type="NCBI Taxonomy" id="46507"/>
    <lineage>
        <taxon>Bacteria</taxon>
        <taxon>Bacillati</taxon>
        <taxon>Bacillota</taxon>
        <taxon>Tissierellia</taxon>
        <taxon>Ezakiella</taxon>
    </lineage>
</organism>
<keyword evidence="5 8" id="KW-1133">Transmembrane helix</keyword>
<keyword evidence="10" id="KW-1185">Reference proteome</keyword>
<feature type="transmembrane region" description="Helical" evidence="8">
    <location>
        <begin position="6"/>
        <end position="24"/>
    </location>
</feature>
<evidence type="ECO:0000256" key="5">
    <source>
        <dbReference type="ARBA" id="ARBA00022989"/>
    </source>
</evidence>
<feature type="transmembrane region" description="Helical" evidence="8">
    <location>
        <begin position="210"/>
        <end position="228"/>
    </location>
</feature>
<evidence type="ECO:0000313" key="9">
    <source>
        <dbReference type="EMBL" id="PVY94958.1"/>
    </source>
</evidence>
<keyword evidence="6 8" id="KW-0472">Membrane</keyword>
<feature type="transmembrane region" description="Helical" evidence="8">
    <location>
        <begin position="71"/>
        <end position="87"/>
    </location>
</feature>
<dbReference type="CDD" id="cd06853">
    <property type="entry name" value="GT_WecA_like"/>
    <property type="match status" value="1"/>
</dbReference>
<evidence type="ECO:0000256" key="7">
    <source>
        <dbReference type="PIRSR" id="PIRSR600715-1"/>
    </source>
</evidence>
<feature type="transmembrane region" description="Helical" evidence="8">
    <location>
        <begin position="44"/>
        <end position="65"/>
    </location>
</feature>
<evidence type="ECO:0000256" key="2">
    <source>
        <dbReference type="ARBA" id="ARBA00022475"/>
    </source>
</evidence>
<feature type="transmembrane region" description="Helical" evidence="8">
    <location>
        <begin position="99"/>
        <end position="117"/>
    </location>
</feature>